<keyword evidence="10" id="KW-0503">Monooxygenase</keyword>
<keyword evidence="7 14" id="KW-1133">Transmembrane helix</keyword>
<comment type="subcellular location">
    <subcellularLocation>
        <location evidence="2">Membrane</location>
    </subcellularLocation>
</comment>
<dbReference type="GO" id="GO:0020037">
    <property type="term" value="F:heme binding"/>
    <property type="evidence" value="ECO:0007669"/>
    <property type="project" value="InterPro"/>
</dbReference>
<dbReference type="GO" id="GO:0004497">
    <property type="term" value="F:monooxygenase activity"/>
    <property type="evidence" value="ECO:0007669"/>
    <property type="project" value="UniProtKB-KW"/>
</dbReference>
<comment type="cofactor">
    <cofactor evidence="1 13">
        <name>heme</name>
        <dbReference type="ChEBI" id="CHEBI:30413"/>
    </cofactor>
</comment>
<dbReference type="PANTHER" id="PTHR24305">
    <property type="entry name" value="CYTOCHROME P450"/>
    <property type="match status" value="1"/>
</dbReference>
<dbReference type="FunFam" id="1.10.630.10:FF:000063">
    <property type="entry name" value="Cytochrome P450 monooxygenase"/>
    <property type="match status" value="1"/>
</dbReference>
<dbReference type="PANTHER" id="PTHR24305:SF187">
    <property type="entry name" value="P450, PUTATIVE (EUROFUNG)-RELATED"/>
    <property type="match status" value="1"/>
</dbReference>
<evidence type="ECO:0000256" key="4">
    <source>
        <dbReference type="ARBA" id="ARBA00022617"/>
    </source>
</evidence>
<dbReference type="InterPro" id="IPR001128">
    <property type="entry name" value="Cyt_P450"/>
</dbReference>
<evidence type="ECO:0000256" key="5">
    <source>
        <dbReference type="ARBA" id="ARBA00022692"/>
    </source>
</evidence>
<evidence type="ECO:0000256" key="3">
    <source>
        <dbReference type="ARBA" id="ARBA00010617"/>
    </source>
</evidence>
<dbReference type="Gene3D" id="1.10.630.10">
    <property type="entry name" value="Cytochrome P450"/>
    <property type="match status" value="1"/>
</dbReference>
<keyword evidence="6 13" id="KW-0479">Metal-binding</keyword>
<dbReference type="InterPro" id="IPR050121">
    <property type="entry name" value="Cytochrome_P450_monoxygenase"/>
</dbReference>
<gene>
    <name evidence="15" type="ORF">B0J13DRAFT_557396</name>
</gene>
<evidence type="ECO:0000256" key="1">
    <source>
        <dbReference type="ARBA" id="ARBA00001971"/>
    </source>
</evidence>
<evidence type="ECO:0000256" key="12">
    <source>
        <dbReference type="ARBA" id="ARBA00023180"/>
    </source>
</evidence>
<evidence type="ECO:0000313" key="16">
    <source>
        <dbReference type="Proteomes" id="UP000717696"/>
    </source>
</evidence>
<dbReference type="Pfam" id="PF00067">
    <property type="entry name" value="p450"/>
    <property type="match status" value="1"/>
</dbReference>
<dbReference type="PRINTS" id="PR00385">
    <property type="entry name" value="P450"/>
</dbReference>
<evidence type="ECO:0000256" key="7">
    <source>
        <dbReference type="ARBA" id="ARBA00022989"/>
    </source>
</evidence>
<evidence type="ECO:0000256" key="11">
    <source>
        <dbReference type="ARBA" id="ARBA00023136"/>
    </source>
</evidence>
<dbReference type="GO" id="GO:0005506">
    <property type="term" value="F:iron ion binding"/>
    <property type="evidence" value="ECO:0007669"/>
    <property type="project" value="InterPro"/>
</dbReference>
<dbReference type="GO" id="GO:1902181">
    <property type="term" value="P:verruculogen biosynthetic process"/>
    <property type="evidence" value="ECO:0007669"/>
    <property type="project" value="UniProtKB-ARBA"/>
</dbReference>
<protein>
    <submittedName>
        <fullName evidence="15">Benzoate 4-monooxygenase cytochrome P450</fullName>
    </submittedName>
</protein>
<keyword evidence="12" id="KW-0325">Glycoprotein</keyword>
<dbReference type="InterPro" id="IPR002401">
    <property type="entry name" value="Cyt_P450_E_grp-I"/>
</dbReference>
<comment type="similarity">
    <text evidence="3">Belongs to the cytochrome P450 family.</text>
</comment>
<evidence type="ECO:0000313" key="15">
    <source>
        <dbReference type="EMBL" id="KAH7140239.1"/>
    </source>
</evidence>
<evidence type="ECO:0000256" key="9">
    <source>
        <dbReference type="ARBA" id="ARBA00023004"/>
    </source>
</evidence>
<comment type="caution">
    <text evidence="15">The sequence shown here is derived from an EMBL/GenBank/DDBJ whole genome shotgun (WGS) entry which is preliminary data.</text>
</comment>
<keyword evidence="8" id="KW-0560">Oxidoreductase</keyword>
<keyword evidence="4 13" id="KW-0349">Heme</keyword>
<evidence type="ECO:0000256" key="6">
    <source>
        <dbReference type="ARBA" id="ARBA00022723"/>
    </source>
</evidence>
<dbReference type="CDD" id="cd11061">
    <property type="entry name" value="CYP67-like"/>
    <property type="match status" value="1"/>
</dbReference>
<keyword evidence="11 14" id="KW-0472">Membrane</keyword>
<feature type="transmembrane region" description="Helical" evidence="14">
    <location>
        <begin position="42"/>
        <end position="61"/>
    </location>
</feature>
<dbReference type="Proteomes" id="UP000717696">
    <property type="component" value="Unassembled WGS sequence"/>
</dbReference>
<evidence type="ECO:0000256" key="14">
    <source>
        <dbReference type="SAM" id="Phobius"/>
    </source>
</evidence>
<accession>A0A9P9J3T3</accession>
<dbReference type="OrthoDB" id="6692864at2759"/>
<dbReference type="AlphaFoldDB" id="A0A9P9J3T3"/>
<feature type="transmembrane region" description="Helical" evidence="14">
    <location>
        <begin position="73"/>
        <end position="94"/>
    </location>
</feature>
<dbReference type="GO" id="GO:0016020">
    <property type="term" value="C:membrane"/>
    <property type="evidence" value="ECO:0007669"/>
    <property type="project" value="UniProtKB-SubCell"/>
</dbReference>
<organism evidence="15 16">
    <name type="scientific">Dactylonectria estremocensis</name>
    <dbReference type="NCBI Taxonomy" id="1079267"/>
    <lineage>
        <taxon>Eukaryota</taxon>
        <taxon>Fungi</taxon>
        <taxon>Dikarya</taxon>
        <taxon>Ascomycota</taxon>
        <taxon>Pezizomycotina</taxon>
        <taxon>Sordariomycetes</taxon>
        <taxon>Hypocreomycetidae</taxon>
        <taxon>Hypocreales</taxon>
        <taxon>Nectriaceae</taxon>
        <taxon>Dactylonectria</taxon>
    </lineage>
</organism>
<evidence type="ECO:0000256" key="10">
    <source>
        <dbReference type="ARBA" id="ARBA00023033"/>
    </source>
</evidence>
<feature type="binding site" description="axial binding residue" evidence="13">
    <location>
        <position position="493"/>
    </location>
    <ligand>
        <name>heme</name>
        <dbReference type="ChEBI" id="CHEBI:30413"/>
    </ligand>
    <ligandPart>
        <name>Fe</name>
        <dbReference type="ChEBI" id="CHEBI:18248"/>
    </ligandPart>
</feature>
<keyword evidence="5 14" id="KW-0812">Transmembrane</keyword>
<dbReference type="SUPFAM" id="SSF48264">
    <property type="entry name" value="Cytochrome P450"/>
    <property type="match status" value="1"/>
</dbReference>
<keyword evidence="9 13" id="KW-0408">Iron</keyword>
<name>A0A9P9J3T3_9HYPO</name>
<reference evidence="15" key="1">
    <citation type="journal article" date="2021" name="Nat. Commun.">
        <title>Genetic determinants of endophytism in the Arabidopsis root mycobiome.</title>
        <authorList>
            <person name="Mesny F."/>
            <person name="Miyauchi S."/>
            <person name="Thiergart T."/>
            <person name="Pickel B."/>
            <person name="Atanasova L."/>
            <person name="Karlsson M."/>
            <person name="Huettel B."/>
            <person name="Barry K.W."/>
            <person name="Haridas S."/>
            <person name="Chen C."/>
            <person name="Bauer D."/>
            <person name="Andreopoulos W."/>
            <person name="Pangilinan J."/>
            <person name="LaButti K."/>
            <person name="Riley R."/>
            <person name="Lipzen A."/>
            <person name="Clum A."/>
            <person name="Drula E."/>
            <person name="Henrissat B."/>
            <person name="Kohler A."/>
            <person name="Grigoriev I.V."/>
            <person name="Martin F.M."/>
            <person name="Hacquard S."/>
        </authorList>
    </citation>
    <scope>NUCLEOTIDE SEQUENCE</scope>
    <source>
        <strain evidence="15">MPI-CAGE-AT-0021</strain>
    </source>
</reference>
<dbReference type="GO" id="GO:0016705">
    <property type="term" value="F:oxidoreductase activity, acting on paired donors, with incorporation or reduction of molecular oxygen"/>
    <property type="evidence" value="ECO:0007669"/>
    <property type="project" value="InterPro"/>
</dbReference>
<sequence>MDVLSAFDPDSLPAYAAAFGLGIFLHVALFRFGDWDIWVPRLIVITATLFATLVYSLVFYLNYDTIYAAALNVSKLFLVLVGGIYTSVAAYRLLFHPLRRFPGPFLSGLTSLYPTWLLVRRFHQFEEVQGLHRKYGDVVRIGPSELSIANVNALHAIHSAQSTCLKGPWYNIFHPMNSVQSVRDVKEHAQRRKIWDRGFGPKALRNYEPRVAQYTDLLLSRIQESAGKPMDASRWSYYYGFDVMGDLAFGKSFDMLTAGVAHSHMKLMHESTVFGTSFGRFPWAFLLTQHIPILNIKYKKYVKWLTNQVKERAATEPKLPDVFSWVLEAYNALSNPSDQDKMHLLGDANLIVVAGSDTTSATITCTLFELATHPEICKELQAELDEYFAVNTTAEHTTLSKLKYLQAVIDEGMRLHPAVPSGVQRMTPPQGITIDGTFIPGNMIVQIPPYTLFRDSRCFGRPDEFLPNRWTTQTELVTDGSAFVPFSMGKYSCVGKQLGLMEIRFVISQVLHRYDISLAPGQTADAFLEGIVDGFTLMCPKLEMVFTPRRV</sequence>
<dbReference type="InterPro" id="IPR036396">
    <property type="entry name" value="Cyt_P450_sf"/>
</dbReference>
<feature type="transmembrane region" description="Helical" evidence="14">
    <location>
        <begin position="12"/>
        <end position="30"/>
    </location>
</feature>
<proteinExistence type="inferred from homology"/>
<evidence type="ECO:0000256" key="8">
    <source>
        <dbReference type="ARBA" id="ARBA00023002"/>
    </source>
</evidence>
<dbReference type="EMBL" id="JAGMUU010000013">
    <property type="protein sequence ID" value="KAH7140239.1"/>
    <property type="molecule type" value="Genomic_DNA"/>
</dbReference>
<keyword evidence="16" id="KW-1185">Reference proteome</keyword>
<evidence type="ECO:0000256" key="2">
    <source>
        <dbReference type="ARBA" id="ARBA00004370"/>
    </source>
</evidence>
<dbReference type="PRINTS" id="PR00463">
    <property type="entry name" value="EP450I"/>
</dbReference>
<evidence type="ECO:0000256" key="13">
    <source>
        <dbReference type="PIRSR" id="PIRSR602401-1"/>
    </source>
</evidence>